<dbReference type="InterPro" id="IPR036291">
    <property type="entry name" value="NAD(P)-bd_dom_sf"/>
</dbReference>
<reference evidence="3 4" key="1">
    <citation type="submission" date="2019-02" db="EMBL/GenBank/DDBJ databases">
        <title>Deep-cultivation of Planctomycetes and their phenomic and genomic characterization uncovers novel biology.</title>
        <authorList>
            <person name="Wiegand S."/>
            <person name="Jogler M."/>
            <person name="Boedeker C."/>
            <person name="Pinto D."/>
            <person name="Vollmers J."/>
            <person name="Rivas-Marin E."/>
            <person name="Kohn T."/>
            <person name="Peeters S.H."/>
            <person name="Heuer A."/>
            <person name="Rast P."/>
            <person name="Oberbeckmann S."/>
            <person name="Bunk B."/>
            <person name="Jeske O."/>
            <person name="Meyerdierks A."/>
            <person name="Storesund J.E."/>
            <person name="Kallscheuer N."/>
            <person name="Luecker S."/>
            <person name="Lage O.M."/>
            <person name="Pohl T."/>
            <person name="Merkel B.J."/>
            <person name="Hornburger P."/>
            <person name="Mueller R.-W."/>
            <person name="Bruemmer F."/>
            <person name="Labrenz M."/>
            <person name="Spormann A.M."/>
            <person name="Op den Camp H."/>
            <person name="Overmann J."/>
            <person name="Amann R."/>
            <person name="Jetten M.S.M."/>
            <person name="Mascher T."/>
            <person name="Medema M.H."/>
            <person name="Devos D.P."/>
            <person name="Kaster A.-K."/>
            <person name="Ovreas L."/>
            <person name="Rohde M."/>
            <person name="Galperin M.Y."/>
            <person name="Jogler C."/>
        </authorList>
    </citation>
    <scope>NUCLEOTIDE SEQUENCE [LARGE SCALE GENOMIC DNA]</scope>
    <source>
        <strain evidence="3 4">SV_7m_r</strain>
    </source>
</reference>
<dbReference type="AlphaFoldDB" id="A0A517SYE5"/>
<dbReference type="PANTHER" id="PTHR43669:SF14">
    <property type="entry name" value="OXIDOREDUCTASE"/>
    <property type="match status" value="1"/>
</dbReference>
<name>A0A517SYE5_9BACT</name>
<proteinExistence type="inferred from homology"/>
<evidence type="ECO:0000256" key="1">
    <source>
        <dbReference type="ARBA" id="ARBA00006484"/>
    </source>
</evidence>
<dbReference type="CDD" id="cd05233">
    <property type="entry name" value="SDR_c"/>
    <property type="match status" value="1"/>
</dbReference>
<dbReference type="FunFam" id="3.40.50.720:FF:000084">
    <property type="entry name" value="Short-chain dehydrogenase reductase"/>
    <property type="match status" value="1"/>
</dbReference>
<sequence>MTSLQGKRALITGGTQGVGQAIALALAGAGADCLLVGLAADDTAQQTVQACRQQGVQCELICCDLAREPDQYLDDLMQQIEQTLPGIDLLVNNAGTYVDLPFLEMDFQRYQKTFHLNVTAGFFLTQRIAQRWVQQGVSGRIVFTGSINGVLSEPDHVAYDASKGAVAAMVRSLCVSLAPHGIRVNSMAPGLVRTPLTSGAIDADGFGQWMSLHTPSGVVPDAKVCGDVALFLLSDAAQHIHGQTLYVDGGMSVWQQPDPPAGWSPS</sequence>
<dbReference type="PRINTS" id="PR00081">
    <property type="entry name" value="GDHRDH"/>
</dbReference>
<dbReference type="GO" id="GO:0004316">
    <property type="term" value="F:3-oxoacyl-[acyl-carrier-protein] reductase (NADPH) activity"/>
    <property type="evidence" value="ECO:0007669"/>
    <property type="project" value="UniProtKB-EC"/>
</dbReference>
<dbReference type="EMBL" id="CP036272">
    <property type="protein sequence ID" value="QDT61167.1"/>
    <property type="molecule type" value="Genomic_DNA"/>
</dbReference>
<protein>
    <submittedName>
        <fullName evidence="3">3-oxoacyl-[acyl-carrier-protein] reductase FabG</fullName>
        <ecNumber evidence="3">1.1.1.100</ecNumber>
    </submittedName>
</protein>
<organism evidence="3 4">
    <name type="scientific">Stieleria bergensis</name>
    <dbReference type="NCBI Taxonomy" id="2528025"/>
    <lineage>
        <taxon>Bacteria</taxon>
        <taxon>Pseudomonadati</taxon>
        <taxon>Planctomycetota</taxon>
        <taxon>Planctomycetia</taxon>
        <taxon>Pirellulales</taxon>
        <taxon>Pirellulaceae</taxon>
        <taxon>Stieleria</taxon>
    </lineage>
</organism>
<gene>
    <name evidence="3" type="primary">fabG_1</name>
    <name evidence="3" type="ORF">SV7mr_36990</name>
</gene>
<dbReference type="OrthoDB" id="9803333at2"/>
<dbReference type="PRINTS" id="PR00080">
    <property type="entry name" value="SDRFAMILY"/>
</dbReference>
<dbReference type="SUPFAM" id="SSF51735">
    <property type="entry name" value="NAD(P)-binding Rossmann-fold domains"/>
    <property type="match status" value="1"/>
</dbReference>
<comment type="similarity">
    <text evidence="1">Belongs to the short-chain dehydrogenases/reductases (SDR) family.</text>
</comment>
<accession>A0A517SYE5</accession>
<evidence type="ECO:0000313" key="4">
    <source>
        <dbReference type="Proteomes" id="UP000315003"/>
    </source>
</evidence>
<dbReference type="Proteomes" id="UP000315003">
    <property type="component" value="Chromosome"/>
</dbReference>
<dbReference type="PANTHER" id="PTHR43669">
    <property type="entry name" value="5-KETO-D-GLUCONATE 5-REDUCTASE"/>
    <property type="match status" value="1"/>
</dbReference>
<dbReference type="InterPro" id="IPR002347">
    <property type="entry name" value="SDR_fam"/>
</dbReference>
<keyword evidence="2 3" id="KW-0560">Oxidoreductase</keyword>
<dbReference type="Gene3D" id="3.40.50.720">
    <property type="entry name" value="NAD(P)-binding Rossmann-like Domain"/>
    <property type="match status" value="1"/>
</dbReference>
<dbReference type="RefSeq" id="WP_145274940.1">
    <property type="nucleotide sequence ID" value="NZ_CP036272.1"/>
</dbReference>
<keyword evidence="4" id="KW-1185">Reference proteome</keyword>
<dbReference type="Pfam" id="PF13561">
    <property type="entry name" value="adh_short_C2"/>
    <property type="match status" value="1"/>
</dbReference>
<dbReference type="EC" id="1.1.1.100" evidence="3"/>
<evidence type="ECO:0000256" key="2">
    <source>
        <dbReference type="ARBA" id="ARBA00023002"/>
    </source>
</evidence>
<evidence type="ECO:0000313" key="3">
    <source>
        <dbReference type="EMBL" id="QDT61167.1"/>
    </source>
</evidence>